<comment type="similarity">
    <text evidence="2">Belongs to the virb1 family.</text>
</comment>
<dbReference type="InterPro" id="IPR023346">
    <property type="entry name" value="Lysozyme-like_dom_sf"/>
</dbReference>
<name>A0A7W7KDX8_9SPHN</name>
<evidence type="ECO:0000313" key="6">
    <source>
        <dbReference type="Proteomes" id="UP000555448"/>
    </source>
</evidence>
<dbReference type="AlphaFoldDB" id="A0A7W7KDX8"/>
<keyword evidence="6" id="KW-1185">Reference proteome</keyword>
<evidence type="ECO:0000259" key="4">
    <source>
        <dbReference type="Pfam" id="PF01464"/>
    </source>
</evidence>
<evidence type="ECO:0000256" key="1">
    <source>
        <dbReference type="ARBA" id="ARBA00007734"/>
    </source>
</evidence>
<dbReference type="PANTHER" id="PTHR37423">
    <property type="entry name" value="SOLUBLE LYTIC MUREIN TRANSGLYCOSYLASE-RELATED"/>
    <property type="match status" value="1"/>
</dbReference>
<dbReference type="Proteomes" id="UP000555448">
    <property type="component" value="Unassembled WGS sequence"/>
</dbReference>
<dbReference type="PANTHER" id="PTHR37423:SF2">
    <property type="entry name" value="MEMBRANE-BOUND LYTIC MUREIN TRANSGLYCOSYLASE C"/>
    <property type="match status" value="1"/>
</dbReference>
<dbReference type="SUPFAM" id="SSF53955">
    <property type="entry name" value="Lysozyme-like"/>
    <property type="match status" value="1"/>
</dbReference>
<dbReference type="Pfam" id="PF01464">
    <property type="entry name" value="SLT"/>
    <property type="match status" value="1"/>
</dbReference>
<keyword evidence="3" id="KW-0732">Signal</keyword>
<gene>
    <name evidence="5" type="ORF">HNO88_004419</name>
</gene>
<evidence type="ECO:0000256" key="3">
    <source>
        <dbReference type="SAM" id="SignalP"/>
    </source>
</evidence>
<organism evidence="5 6">
    <name type="scientific">Novosphingobium chloroacetimidivorans</name>
    <dbReference type="NCBI Taxonomy" id="1428314"/>
    <lineage>
        <taxon>Bacteria</taxon>
        <taxon>Pseudomonadati</taxon>
        <taxon>Pseudomonadota</taxon>
        <taxon>Alphaproteobacteria</taxon>
        <taxon>Sphingomonadales</taxon>
        <taxon>Sphingomonadaceae</taxon>
        <taxon>Novosphingobium</taxon>
    </lineage>
</organism>
<dbReference type="CDD" id="cd00254">
    <property type="entry name" value="LT-like"/>
    <property type="match status" value="1"/>
</dbReference>
<reference evidence="5 6" key="1">
    <citation type="submission" date="2020-08" db="EMBL/GenBank/DDBJ databases">
        <title>Functional genomics of gut bacteria from endangered species of beetles.</title>
        <authorList>
            <person name="Carlos-Shanley C."/>
        </authorList>
    </citation>
    <scope>NUCLEOTIDE SEQUENCE [LARGE SCALE GENOMIC DNA]</scope>
    <source>
        <strain evidence="5 6">S00245</strain>
    </source>
</reference>
<evidence type="ECO:0000256" key="2">
    <source>
        <dbReference type="ARBA" id="ARBA00009387"/>
    </source>
</evidence>
<dbReference type="EMBL" id="JACHLR010000051">
    <property type="protein sequence ID" value="MBB4861071.1"/>
    <property type="molecule type" value="Genomic_DNA"/>
</dbReference>
<feature type="domain" description="Transglycosylase SLT" evidence="4">
    <location>
        <begin position="144"/>
        <end position="243"/>
    </location>
</feature>
<comment type="caution">
    <text evidence="5">The sequence shown here is derived from an EMBL/GenBank/DDBJ whole genome shotgun (WGS) entry which is preliminary data.</text>
</comment>
<dbReference type="RefSeq" id="WP_246382286.1">
    <property type="nucleotide sequence ID" value="NZ_JACHLR010000051.1"/>
</dbReference>
<sequence length="289" mass="31192">MKKVLEMKFVIFAAFMAALQASAGQARTVELLSFVQSPPHEVSSSASGDAVTPEPILAGALADFVDSDVSAVEPAPAEVPPLTVGLQIPDWMKRGKASRFFRSLASASSAFPTAAHGCTREPYTPNPRLPFSIERRRVRYYGLVATAACEAGVPTHLLDALVTQESGYHPGARSPVGAMGLAQLMPGTARELGVGNPMDPLENLRGGARYLRAQLDEFKRYDLALGAYNAGPARVRRVGRVPYIRETIGYVNNILEDVRWSLRHRPFVAAADGVFARSTPVRKASLAQF</sequence>
<accession>A0A7W7KDX8</accession>
<comment type="similarity">
    <text evidence="1">Belongs to the transglycosylase Slt family.</text>
</comment>
<dbReference type="Gene3D" id="1.10.530.10">
    <property type="match status" value="1"/>
</dbReference>
<evidence type="ECO:0000313" key="5">
    <source>
        <dbReference type="EMBL" id="MBB4861071.1"/>
    </source>
</evidence>
<dbReference type="InterPro" id="IPR008258">
    <property type="entry name" value="Transglycosylase_SLT_dom_1"/>
</dbReference>
<proteinExistence type="inferred from homology"/>
<feature type="chain" id="PRO_5031166493" evidence="3">
    <location>
        <begin position="24"/>
        <end position="289"/>
    </location>
</feature>
<feature type="signal peptide" evidence="3">
    <location>
        <begin position="1"/>
        <end position="23"/>
    </location>
</feature>
<protein>
    <submittedName>
        <fullName evidence="5">Soluble lytic murein transglycosylase-like protein</fullName>
    </submittedName>
</protein>